<dbReference type="GO" id="GO:0016567">
    <property type="term" value="P:protein ubiquitination"/>
    <property type="evidence" value="ECO:0007669"/>
    <property type="project" value="TreeGrafter"/>
</dbReference>
<dbReference type="PANTHER" id="PTHR14205:SF15">
    <property type="entry name" value="EARP AND GARP COMPLEX-INTERACTING PROTEIN 1"/>
    <property type="match status" value="1"/>
</dbReference>
<dbReference type="Pfam" id="PF23609">
    <property type="entry name" value="Beta-prop_EIPR1"/>
    <property type="match status" value="1"/>
</dbReference>
<dbReference type="SUPFAM" id="SSF50952">
    <property type="entry name" value="Soluble quinoprotein glucose dehydrogenase"/>
    <property type="match status" value="1"/>
</dbReference>
<evidence type="ECO:0000256" key="1">
    <source>
        <dbReference type="ARBA" id="ARBA00005672"/>
    </source>
</evidence>
<dbReference type="InterPro" id="IPR040323">
    <property type="entry name" value="EIPR1"/>
</dbReference>
<protein>
    <recommendedName>
        <fullName evidence="5">EIPR1-like beta-propeller domain-containing protein</fullName>
    </recommendedName>
</protein>
<evidence type="ECO:0000259" key="5">
    <source>
        <dbReference type="Pfam" id="PF23609"/>
    </source>
</evidence>
<dbReference type="SUPFAM" id="SSF50978">
    <property type="entry name" value="WD40 repeat-like"/>
    <property type="match status" value="1"/>
</dbReference>
<comment type="similarity">
    <text evidence="1">Belongs to the WD repeat EIPR1 family.</text>
</comment>
<dbReference type="PROSITE" id="PS50082">
    <property type="entry name" value="WD_REPEATS_2"/>
    <property type="match status" value="1"/>
</dbReference>
<name>A0AAE1GC63_PETCI</name>
<dbReference type="PROSITE" id="PS00678">
    <property type="entry name" value="WD_REPEATS_1"/>
    <property type="match status" value="1"/>
</dbReference>
<feature type="repeat" description="WD" evidence="4">
    <location>
        <begin position="251"/>
        <end position="293"/>
    </location>
</feature>
<reference evidence="6" key="1">
    <citation type="submission" date="2023-10" db="EMBL/GenBank/DDBJ databases">
        <title>Genome assemblies of two species of porcelain crab, Petrolisthes cinctipes and Petrolisthes manimaculis (Anomura: Porcellanidae).</title>
        <authorList>
            <person name="Angst P."/>
        </authorList>
    </citation>
    <scope>NUCLEOTIDE SEQUENCE</scope>
    <source>
        <strain evidence="6">PB745_01</strain>
        <tissue evidence="6">Gill</tissue>
    </source>
</reference>
<keyword evidence="2 4" id="KW-0853">WD repeat</keyword>
<organism evidence="6 7">
    <name type="scientific">Petrolisthes cinctipes</name>
    <name type="common">Flat porcelain crab</name>
    <dbReference type="NCBI Taxonomy" id="88211"/>
    <lineage>
        <taxon>Eukaryota</taxon>
        <taxon>Metazoa</taxon>
        <taxon>Ecdysozoa</taxon>
        <taxon>Arthropoda</taxon>
        <taxon>Crustacea</taxon>
        <taxon>Multicrustacea</taxon>
        <taxon>Malacostraca</taxon>
        <taxon>Eumalacostraca</taxon>
        <taxon>Eucarida</taxon>
        <taxon>Decapoda</taxon>
        <taxon>Pleocyemata</taxon>
        <taxon>Anomura</taxon>
        <taxon>Galatheoidea</taxon>
        <taxon>Porcellanidae</taxon>
        <taxon>Petrolisthes</taxon>
    </lineage>
</organism>
<dbReference type="InterPro" id="IPR059104">
    <property type="entry name" value="Beta-prop_EIPR1-like"/>
</dbReference>
<proteinExistence type="inferred from homology"/>
<keyword evidence="3" id="KW-0677">Repeat</keyword>
<dbReference type="Proteomes" id="UP001286313">
    <property type="component" value="Unassembled WGS sequence"/>
</dbReference>
<evidence type="ECO:0000256" key="3">
    <source>
        <dbReference type="ARBA" id="ARBA00022737"/>
    </source>
</evidence>
<accession>A0AAE1GC63</accession>
<dbReference type="PANTHER" id="PTHR14205">
    <property type="entry name" value="WD-REPEAT PROTEIN"/>
    <property type="match status" value="1"/>
</dbReference>
<dbReference type="Gene3D" id="2.130.10.10">
    <property type="entry name" value="YVTN repeat-like/Quinoprotein amine dehydrogenase"/>
    <property type="match status" value="1"/>
</dbReference>
<sequence length="408" mass="45470">MDDAPVIYGLEDFQARALTAHTAETEKINFLVGTQSLRRVNQVQLIEFDDDTSLVSKQTFEHPAGEVWRIISAPQSPDLIATVYNNTPQSPDLIATVYNNTQDYCGEFGGAVWRLPLEGTTQSLLEDNRTGGEQVEKLCSLSVNGDDGCESNVGVGVGSGVCSQVWSVVWSPEEDSRLVTLVNNTLYYWDLQVAGKCAKVVGEVSVESRGSVSIGVGRWYPHQLGTQVAATHGSSVRAWDVRTMKPAWCVEAAHTQLVRDLDFNPNMQYNLATCGDDCKTKFWDIRNTERPLKELCNHSHWVWSVRYNASYDQLVLTCSSDQRVILSNLPSIASQPFGTMVDHEDTKEHKDNGSSGEEGVIQTYDDHEDSVYGVEWSAADFWTFASLSYDGRMVINKVPRSVKYKQFL</sequence>
<evidence type="ECO:0000256" key="4">
    <source>
        <dbReference type="PROSITE-ProRule" id="PRU00221"/>
    </source>
</evidence>
<dbReference type="InterPro" id="IPR011041">
    <property type="entry name" value="Quinoprot_gluc/sorb_DH_b-prop"/>
</dbReference>
<dbReference type="SMART" id="SM00320">
    <property type="entry name" value="WD40"/>
    <property type="match status" value="4"/>
</dbReference>
<dbReference type="InterPro" id="IPR015943">
    <property type="entry name" value="WD40/YVTN_repeat-like_dom_sf"/>
</dbReference>
<dbReference type="InterPro" id="IPR001680">
    <property type="entry name" value="WD40_rpt"/>
</dbReference>
<dbReference type="EMBL" id="JAWQEG010000452">
    <property type="protein sequence ID" value="KAK3889980.1"/>
    <property type="molecule type" value="Genomic_DNA"/>
</dbReference>
<dbReference type="InterPro" id="IPR019775">
    <property type="entry name" value="WD40_repeat_CS"/>
</dbReference>
<evidence type="ECO:0000313" key="7">
    <source>
        <dbReference type="Proteomes" id="UP001286313"/>
    </source>
</evidence>
<evidence type="ECO:0000256" key="2">
    <source>
        <dbReference type="ARBA" id="ARBA00022574"/>
    </source>
</evidence>
<comment type="caution">
    <text evidence="6">The sequence shown here is derived from an EMBL/GenBank/DDBJ whole genome shotgun (WGS) entry which is preliminary data.</text>
</comment>
<dbReference type="InterPro" id="IPR036322">
    <property type="entry name" value="WD40_repeat_dom_sf"/>
</dbReference>
<evidence type="ECO:0000313" key="6">
    <source>
        <dbReference type="EMBL" id="KAK3889980.1"/>
    </source>
</evidence>
<feature type="domain" description="EIPR1-like beta-propeller" evidence="5">
    <location>
        <begin position="166"/>
        <end position="326"/>
    </location>
</feature>
<dbReference type="FunFam" id="2.130.10.10:FF:000732">
    <property type="entry name" value="EARP-interacting protein homolog"/>
    <property type="match status" value="1"/>
</dbReference>
<gene>
    <name evidence="6" type="ORF">Pcinc_006055</name>
</gene>
<keyword evidence="7" id="KW-1185">Reference proteome</keyword>
<dbReference type="AlphaFoldDB" id="A0AAE1GC63"/>